<evidence type="ECO:0000313" key="13">
    <source>
        <dbReference type="EnsemblMetazoa" id="Aqu2.1.41163_001"/>
    </source>
</evidence>
<keyword evidence="14" id="KW-1185">Reference proteome</keyword>
<dbReference type="CDD" id="cd11304">
    <property type="entry name" value="Cadherin_repeat"/>
    <property type="match status" value="6"/>
</dbReference>
<dbReference type="GO" id="GO:0005509">
    <property type="term" value="F:calcium ion binding"/>
    <property type="evidence" value="ECO:0007669"/>
    <property type="project" value="UniProtKB-UniRule"/>
</dbReference>
<dbReference type="InterPro" id="IPR002126">
    <property type="entry name" value="Cadherin-like_dom"/>
</dbReference>
<name>A0A1X7VP43_AMPQE</name>
<accession>A0A1X7VP43</accession>
<dbReference type="GO" id="GO:0005886">
    <property type="term" value="C:plasma membrane"/>
    <property type="evidence" value="ECO:0007669"/>
    <property type="project" value="InterPro"/>
</dbReference>
<evidence type="ECO:0000256" key="3">
    <source>
        <dbReference type="ARBA" id="ARBA00022737"/>
    </source>
</evidence>
<feature type="domain" description="Cadherin" evidence="12">
    <location>
        <begin position="148"/>
        <end position="251"/>
    </location>
</feature>
<dbReference type="SUPFAM" id="SSF49313">
    <property type="entry name" value="Cadherin-like"/>
    <property type="match status" value="7"/>
</dbReference>
<feature type="compositionally biased region" description="Low complexity" evidence="9">
    <location>
        <begin position="1154"/>
        <end position="1170"/>
    </location>
</feature>
<keyword evidence="2 10" id="KW-0812">Transmembrane</keyword>
<dbReference type="EnsemblMetazoa" id="XM_020007114.1">
    <property type="protein sequence ID" value="XP_019862673.1"/>
    <property type="gene ID" value="LOC105316481"/>
</dbReference>
<keyword evidence="4 8" id="KW-0106">Calcium</keyword>
<evidence type="ECO:0000256" key="10">
    <source>
        <dbReference type="SAM" id="Phobius"/>
    </source>
</evidence>
<dbReference type="EnsemblMetazoa" id="Aqu2.1.41163_001">
    <property type="protein sequence ID" value="Aqu2.1.41163_001"/>
    <property type="gene ID" value="Aqu2.1.41163"/>
</dbReference>
<feature type="signal peptide" evidence="11">
    <location>
        <begin position="1"/>
        <end position="21"/>
    </location>
</feature>
<dbReference type="InterPro" id="IPR050174">
    <property type="entry name" value="Protocadherin/Cadherin-CA"/>
</dbReference>
<dbReference type="PANTHER" id="PTHR24028">
    <property type="entry name" value="CADHERIN-87A"/>
    <property type="match status" value="1"/>
</dbReference>
<evidence type="ECO:0000256" key="6">
    <source>
        <dbReference type="ARBA" id="ARBA00023136"/>
    </source>
</evidence>
<evidence type="ECO:0000259" key="12">
    <source>
        <dbReference type="PROSITE" id="PS50268"/>
    </source>
</evidence>
<organism evidence="13">
    <name type="scientific">Amphimedon queenslandica</name>
    <name type="common">Sponge</name>
    <dbReference type="NCBI Taxonomy" id="400682"/>
    <lineage>
        <taxon>Eukaryota</taxon>
        <taxon>Metazoa</taxon>
        <taxon>Porifera</taxon>
        <taxon>Demospongiae</taxon>
        <taxon>Heteroscleromorpha</taxon>
        <taxon>Haplosclerida</taxon>
        <taxon>Niphatidae</taxon>
        <taxon>Amphimedon</taxon>
    </lineage>
</organism>
<dbReference type="Pfam" id="PF00028">
    <property type="entry name" value="Cadherin"/>
    <property type="match status" value="3"/>
</dbReference>
<reference evidence="14" key="1">
    <citation type="journal article" date="2010" name="Nature">
        <title>The Amphimedon queenslandica genome and the evolution of animal complexity.</title>
        <authorList>
            <person name="Srivastava M."/>
            <person name="Simakov O."/>
            <person name="Chapman J."/>
            <person name="Fahey B."/>
            <person name="Gauthier M.E."/>
            <person name="Mitros T."/>
            <person name="Richards G.S."/>
            <person name="Conaco C."/>
            <person name="Dacre M."/>
            <person name="Hellsten U."/>
            <person name="Larroux C."/>
            <person name="Putnam N.H."/>
            <person name="Stanke M."/>
            <person name="Adamska M."/>
            <person name="Darling A."/>
            <person name="Degnan S.M."/>
            <person name="Oakley T.H."/>
            <person name="Plachetzki D.C."/>
            <person name="Zhai Y."/>
            <person name="Adamski M."/>
            <person name="Calcino A."/>
            <person name="Cummins S.F."/>
            <person name="Goodstein D.M."/>
            <person name="Harris C."/>
            <person name="Jackson D.J."/>
            <person name="Leys S.P."/>
            <person name="Shu S."/>
            <person name="Woodcroft B.J."/>
            <person name="Vervoort M."/>
            <person name="Kosik K.S."/>
            <person name="Manning G."/>
            <person name="Degnan B.M."/>
            <person name="Rokhsar D.S."/>
        </authorList>
    </citation>
    <scope>NUCLEOTIDE SEQUENCE [LARGE SCALE GENOMIC DNA]</scope>
</reference>
<dbReference type="PRINTS" id="PR00205">
    <property type="entry name" value="CADHERIN"/>
</dbReference>
<dbReference type="PROSITE" id="PS50268">
    <property type="entry name" value="CADHERIN_2"/>
    <property type="match status" value="7"/>
</dbReference>
<feature type="compositionally biased region" description="Low complexity" evidence="9">
    <location>
        <begin position="937"/>
        <end position="948"/>
    </location>
</feature>
<dbReference type="EnsemblMetazoa" id="XM_020007111.1">
    <property type="protein sequence ID" value="XP_019862670.1"/>
    <property type="gene ID" value="LOC105316481"/>
</dbReference>
<feature type="domain" description="Cadherin" evidence="12">
    <location>
        <begin position="254"/>
        <end position="363"/>
    </location>
</feature>
<feature type="region of interest" description="Disordered" evidence="9">
    <location>
        <begin position="1154"/>
        <end position="1232"/>
    </location>
</feature>
<protein>
    <recommendedName>
        <fullName evidence="12">Cadherin domain-containing protein</fullName>
    </recommendedName>
</protein>
<dbReference type="KEGG" id="aqu:105316481"/>
<evidence type="ECO:0000256" key="8">
    <source>
        <dbReference type="PROSITE-ProRule" id="PRU00043"/>
    </source>
</evidence>
<dbReference type="Gene3D" id="2.60.40.60">
    <property type="entry name" value="Cadherins"/>
    <property type="match status" value="7"/>
</dbReference>
<feature type="region of interest" description="Disordered" evidence="9">
    <location>
        <begin position="928"/>
        <end position="980"/>
    </location>
</feature>
<dbReference type="STRING" id="400682.A0A1X7VP43"/>
<feature type="region of interest" description="Disordered" evidence="9">
    <location>
        <begin position="1015"/>
        <end position="1050"/>
    </location>
</feature>
<feature type="domain" description="Cadherin" evidence="12">
    <location>
        <begin position="472"/>
        <end position="580"/>
    </location>
</feature>
<dbReference type="InParanoid" id="A0A1X7VP43"/>
<evidence type="ECO:0000256" key="7">
    <source>
        <dbReference type="ARBA" id="ARBA00023180"/>
    </source>
</evidence>
<dbReference type="OrthoDB" id="6252479at2759"/>
<evidence type="ECO:0000256" key="11">
    <source>
        <dbReference type="SAM" id="SignalP"/>
    </source>
</evidence>
<keyword evidence="11" id="KW-0732">Signal</keyword>
<dbReference type="FunFam" id="2.60.40.60:FF:000020">
    <property type="entry name" value="Dachsous cadherin-related 1b"/>
    <property type="match status" value="1"/>
</dbReference>
<dbReference type="Proteomes" id="UP000007879">
    <property type="component" value="Unassembled WGS sequence"/>
</dbReference>
<evidence type="ECO:0000256" key="2">
    <source>
        <dbReference type="ARBA" id="ARBA00022692"/>
    </source>
</evidence>
<dbReference type="FunCoup" id="A0A1X7VP43">
    <property type="interactions" value="23"/>
</dbReference>
<feature type="compositionally biased region" description="Low complexity" evidence="9">
    <location>
        <begin position="957"/>
        <end position="976"/>
    </location>
</feature>
<evidence type="ECO:0000256" key="1">
    <source>
        <dbReference type="ARBA" id="ARBA00004167"/>
    </source>
</evidence>
<dbReference type="PROSITE" id="PS00232">
    <property type="entry name" value="CADHERIN_1"/>
    <property type="match status" value="3"/>
</dbReference>
<dbReference type="PANTHER" id="PTHR24028:SF328">
    <property type="entry name" value="CADHERIN-3"/>
    <property type="match status" value="1"/>
</dbReference>
<feature type="transmembrane region" description="Helical" evidence="10">
    <location>
        <begin position="795"/>
        <end position="824"/>
    </location>
</feature>
<feature type="chain" id="PRO_5013095584" description="Cadherin domain-containing protein" evidence="11">
    <location>
        <begin position="22"/>
        <end position="1315"/>
    </location>
</feature>
<keyword evidence="6 10" id="KW-0472">Membrane</keyword>
<keyword evidence="3" id="KW-0677">Repeat</keyword>
<reference evidence="13" key="2">
    <citation type="submission" date="2017-05" db="UniProtKB">
        <authorList>
            <consortium name="EnsemblMetazoa"/>
        </authorList>
    </citation>
    <scope>IDENTIFICATION</scope>
</reference>
<dbReference type="eggNOG" id="KOG4289">
    <property type="taxonomic scope" value="Eukaryota"/>
</dbReference>
<evidence type="ECO:0000256" key="4">
    <source>
        <dbReference type="ARBA" id="ARBA00022837"/>
    </source>
</evidence>
<evidence type="ECO:0000256" key="9">
    <source>
        <dbReference type="SAM" id="MobiDB-lite"/>
    </source>
</evidence>
<keyword evidence="5 10" id="KW-1133">Transmembrane helix</keyword>
<feature type="domain" description="Cadherin" evidence="12">
    <location>
        <begin position="591"/>
        <end position="684"/>
    </location>
</feature>
<feature type="region of interest" description="Disordered" evidence="9">
    <location>
        <begin position="1293"/>
        <end position="1315"/>
    </location>
</feature>
<dbReference type="InterPro" id="IPR015919">
    <property type="entry name" value="Cadherin-like_sf"/>
</dbReference>
<feature type="domain" description="Cadherin" evidence="12">
    <location>
        <begin position="37"/>
        <end position="138"/>
    </location>
</feature>
<sequence length="1315" mass="142666">MLLYLSLLILSILCISCPASGCLPSASCSSGSCNNLPASTCCLRVQENTPLGTVIGNASEINDPKLASLTRPVTFTVQPGNKINVSSNGTITVSAPLDRENSSCFDVTLTAEGRPGESILTPRVAVQLLDENDNSPVFTGVPSGVLNISEQETNGPETKFYCSHSLIASDPDEGPNGTIADYTVLSPPNTFSVSLDSDRVCLNSLKALDRETSTTITIILLAVDNGTVVQRNGSLTIILTLLDINDNSPVFINTPVNNTLMVLETAPINTTLFNYTVNDADDDSNAKIFFHLQSSSQVPFDIHNNGSLYVNGELDADTNNCNNPVTYTFNIIITNTDSVNDPVKATSPLTITIDSVVENPPDMSFGSSYGTELVEGLSTSSWSQVYTVQNEECNTNYTAQITAGSQYVQIHRLGIGTGWIFFLGPKAVILDREETPVIDVLMLFTANGLPKPLSTTVPFNVTLLDINDNPPSLSRTTFSVEENAVLGYPIDNLPPYFEDPDNGTNSTYGRVIQLTGQQWILVRDDDVAGAIEVYGELDYESLGDEIMVNITLYDAGTPPLNSNITLIINLIDVNDNVPVFVGISNGSVFDISENEPSGTRIALIQATDRDSGLNSNLTYSLFNSTLFVIDPLTGQLDSAVSFDREETSEYMIDVWVTDGGTPPLSTFVSVKINIDDLNDNPPSFENETYQFHTQTDQPVGAIVGMVKAEDLDSGENAAVRYRLINRALYFNINSKGGIFISETLPQEDGHVYNITVEAYNPDKRMNSTAEVQIIISFIPSATPTTSSNSNEVLMYIAYGAPALFFALLFAIFTTACLICCIRCYRHRSRDLYKFNDPPAPSPPKKSSLRAVPTAGSRYEDSSAFYRKTSAASTNGAPPKSPTVNFSDKSQVHYYSTEETMLSDVTDGIGRIGLNHPPAVVEEIELSEPPLSPDHCTPTKATPPAETETSLTARGVISSSTSTVVGPNSLSDDLSLSPGSTNTAQDLSHIYNKHSKGPPVLREDLLKKHDREYAGSSFPQAIVDEGSLSDGESTSDMVNHAPPSRNMPRPPYHLMGGANGSLRYPPPPLRSEEPVLTTGMSSEFISHPVKPSHSLPPPPPHSLPHSLPHSSRTHSNSVMYYSHGGSHAHNGHPPRNMYENTYPYKTHQQNHMNGSLLRCSSSTSSSSRNTSDFVPPPPGFYRYPSREYRDMPPPSHNGHSAEYHSNHGHSARTHMSHSPASSSAVRDHSYPPHHVHPLIQEKLRYQQAVAPYVDGYSTDEDGTVASSVLDDYLQFEPPPLKHDFLSLSVDDIKLSSTDPDLKHGGGGGAGNRRNES</sequence>
<dbReference type="SMART" id="SM00112">
    <property type="entry name" value="CA"/>
    <property type="match status" value="7"/>
</dbReference>
<keyword evidence="7" id="KW-0325">Glycoprotein</keyword>
<evidence type="ECO:0000313" key="14">
    <source>
        <dbReference type="Proteomes" id="UP000007879"/>
    </source>
</evidence>
<proteinExistence type="predicted"/>
<gene>
    <name evidence="13" type="primary">105316481</name>
</gene>
<feature type="region of interest" description="Disordered" evidence="9">
    <location>
        <begin position="1083"/>
        <end position="1116"/>
    </location>
</feature>
<feature type="domain" description="Cadherin" evidence="12">
    <location>
        <begin position="430"/>
        <end position="473"/>
    </location>
</feature>
<dbReference type="GO" id="GO:0007156">
    <property type="term" value="P:homophilic cell adhesion via plasma membrane adhesion molecules"/>
    <property type="evidence" value="ECO:0007669"/>
    <property type="project" value="InterPro"/>
</dbReference>
<comment type="subcellular location">
    <subcellularLocation>
        <location evidence="1">Membrane</location>
        <topology evidence="1">Single-pass membrane protein</topology>
    </subcellularLocation>
</comment>
<dbReference type="InterPro" id="IPR020894">
    <property type="entry name" value="Cadherin_CS"/>
</dbReference>
<feature type="domain" description="Cadherin" evidence="12">
    <location>
        <begin position="685"/>
        <end position="785"/>
    </location>
</feature>
<feature type="compositionally biased region" description="Basic residues" evidence="9">
    <location>
        <begin position="1205"/>
        <end position="1214"/>
    </location>
</feature>
<evidence type="ECO:0000256" key="5">
    <source>
        <dbReference type="ARBA" id="ARBA00022989"/>
    </source>
</evidence>